<protein>
    <submittedName>
        <fullName evidence="3">CARDB domain-containing protein</fullName>
    </submittedName>
</protein>
<accession>A0ABD5T5W7</accession>
<dbReference type="Pfam" id="PF07705">
    <property type="entry name" value="CARDB"/>
    <property type="match status" value="1"/>
</dbReference>
<dbReference type="Gene3D" id="2.60.40.10">
    <property type="entry name" value="Immunoglobulins"/>
    <property type="match status" value="1"/>
</dbReference>
<feature type="compositionally biased region" description="Low complexity" evidence="1">
    <location>
        <begin position="294"/>
        <end position="305"/>
    </location>
</feature>
<reference evidence="3 4" key="1">
    <citation type="journal article" date="2019" name="Int. J. Syst. Evol. Microbiol.">
        <title>The Global Catalogue of Microorganisms (GCM) 10K type strain sequencing project: providing services to taxonomists for standard genome sequencing and annotation.</title>
        <authorList>
            <consortium name="The Broad Institute Genomics Platform"/>
            <consortium name="The Broad Institute Genome Sequencing Center for Infectious Disease"/>
            <person name="Wu L."/>
            <person name="Ma J."/>
        </authorList>
    </citation>
    <scope>NUCLEOTIDE SEQUENCE [LARGE SCALE GENOMIC DNA]</scope>
    <source>
        <strain evidence="3 4">SYNS20</strain>
    </source>
</reference>
<keyword evidence="4" id="KW-1185">Reference proteome</keyword>
<dbReference type="GeneID" id="81211299"/>
<organism evidence="3 4">
    <name type="scientific">Halobaculum halobium</name>
    <dbReference type="NCBI Taxonomy" id="3032281"/>
    <lineage>
        <taxon>Archaea</taxon>
        <taxon>Methanobacteriati</taxon>
        <taxon>Methanobacteriota</taxon>
        <taxon>Stenosarchaea group</taxon>
        <taxon>Halobacteria</taxon>
        <taxon>Halobacteriales</taxon>
        <taxon>Haloferacaceae</taxon>
        <taxon>Halobaculum</taxon>
    </lineage>
</organism>
<feature type="domain" description="CARDB" evidence="2">
    <location>
        <begin position="333"/>
        <end position="408"/>
    </location>
</feature>
<evidence type="ECO:0000313" key="4">
    <source>
        <dbReference type="Proteomes" id="UP001596443"/>
    </source>
</evidence>
<evidence type="ECO:0000313" key="3">
    <source>
        <dbReference type="EMBL" id="MFC6784585.1"/>
    </source>
</evidence>
<proteinExistence type="predicted"/>
<evidence type="ECO:0000256" key="1">
    <source>
        <dbReference type="SAM" id="MobiDB-lite"/>
    </source>
</evidence>
<comment type="caution">
    <text evidence="3">The sequence shown here is derived from an EMBL/GenBank/DDBJ whole genome shotgun (WGS) entry which is preliminary data.</text>
</comment>
<evidence type="ECO:0000259" key="2">
    <source>
        <dbReference type="Pfam" id="PF07705"/>
    </source>
</evidence>
<dbReference type="Proteomes" id="UP001596443">
    <property type="component" value="Unassembled WGS sequence"/>
</dbReference>
<feature type="region of interest" description="Disordered" evidence="1">
    <location>
        <begin position="585"/>
        <end position="629"/>
    </location>
</feature>
<dbReference type="EMBL" id="JBHSWX010000001">
    <property type="protein sequence ID" value="MFC6784585.1"/>
    <property type="molecule type" value="Genomic_DNA"/>
</dbReference>
<dbReference type="RefSeq" id="WP_284063763.1">
    <property type="nucleotide sequence ID" value="NZ_CP126159.1"/>
</dbReference>
<dbReference type="AlphaFoldDB" id="A0ABD5T5W7"/>
<feature type="region of interest" description="Disordered" evidence="1">
    <location>
        <begin position="280"/>
        <end position="305"/>
    </location>
</feature>
<feature type="compositionally biased region" description="Acidic residues" evidence="1">
    <location>
        <begin position="600"/>
        <end position="612"/>
    </location>
</feature>
<feature type="compositionally biased region" description="Low complexity" evidence="1">
    <location>
        <begin position="590"/>
        <end position="599"/>
    </location>
</feature>
<name>A0ABD5T5W7_9EURY</name>
<feature type="compositionally biased region" description="Polar residues" evidence="1">
    <location>
        <begin position="280"/>
        <end position="293"/>
    </location>
</feature>
<dbReference type="InterPro" id="IPR013783">
    <property type="entry name" value="Ig-like_fold"/>
</dbReference>
<feature type="compositionally biased region" description="Basic and acidic residues" evidence="1">
    <location>
        <begin position="617"/>
        <end position="629"/>
    </location>
</feature>
<sequence>MALVTKHAIVAVAVLTVVGGVGMATMGTIGGSMDAAPTDALVGEEEPLSVATADETTGVGASTTAVVEATLRNDADRERVRTVSLELRGEGDDAVRATREREVTVPADGSADISFEIPADEVGPGTWDYTVVVDTQSADGPSTAAEGTVTFDPATYALDGRAVGSADGAVADNAERDRPSVLPGDEVDVIATVENGGDFDGEPAVRLLFDRNRDGEFSSEEAVTTKYPAVSAGTEAELRFNVSTVGLEPGTYRYRIVAEGESIEGSFDVLAPARFTVENTSEQAGSSGGANVSANVTGNATDDANATVDTNATASVNESSDAPTNATESALAADPADVLHGENATLSVRVRNHGEVAGERTVALVAPDGTLTAARRVSLAGGENDTLSFVVDTGDLDRGNYTYTAVVSNASVNVSSTAEIASTTAGNSSTATGNESVAGDRNASVAALLNESEDEAELQLRVRDAQFEVISYSLQGPDRMTLDDELTASARVRNVGDADGTRTVRFVVDLDGDDEPEGYNVTTRVTLVPGEETRIAFADVSRDTLSAGADRSLSEDDMLGTHIYGIESDGTSATDVVVIERPYYGGTSAGGSSDSNSESASDDGDESDDPVSLDEITQEKYNRDYDEVSGETKRQVEEIHERQPFAEGLKLVDVLTREEIARERYGVDVEPWEDFEFTALDVGLQQEIEAEFDAQFETEAGDRIESWDEIARAVHGSDYESLSAEQKADVRERYRDQFDEWNGDSAD</sequence>
<dbReference type="InterPro" id="IPR011635">
    <property type="entry name" value="CARDB"/>
</dbReference>
<gene>
    <name evidence="3" type="ORF">ACFQFD_00865</name>
</gene>